<evidence type="ECO:0000313" key="5">
    <source>
        <dbReference type="Proteomes" id="UP000185639"/>
    </source>
</evidence>
<dbReference type="InterPro" id="IPR005940">
    <property type="entry name" value="Anthranilate_Pribosyl_Tfrase"/>
</dbReference>
<dbReference type="NCBIfam" id="NF006564">
    <property type="entry name" value="PRK09071.1"/>
    <property type="match status" value="1"/>
</dbReference>
<dbReference type="STRING" id="484498.SAMN05421686_11234"/>
<organism evidence="4 5">
    <name type="scientific">Thalassolituus maritimus</name>
    <dbReference type="NCBI Taxonomy" id="484498"/>
    <lineage>
        <taxon>Bacteria</taxon>
        <taxon>Pseudomonadati</taxon>
        <taxon>Pseudomonadota</taxon>
        <taxon>Gammaproteobacteria</taxon>
        <taxon>Oceanospirillales</taxon>
        <taxon>Oceanospirillaceae</taxon>
        <taxon>Thalassolituus</taxon>
    </lineage>
</organism>
<dbReference type="GO" id="GO:0004048">
    <property type="term" value="F:anthranilate phosphoribosyltransferase activity"/>
    <property type="evidence" value="ECO:0007669"/>
    <property type="project" value="InterPro"/>
</dbReference>
<dbReference type="GO" id="GO:0005829">
    <property type="term" value="C:cytosol"/>
    <property type="evidence" value="ECO:0007669"/>
    <property type="project" value="TreeGrafter"/>
</dbReference>
<dbReference type="InterPro" id="IPR035902">
    <property type="entry name" value="Nuc_phospho_transferase"/>
</dbReference>
<dbReference type="EMBL" id="FTOH01000012">
    <property type="protein sequence ID" value="SIT15604.1"/>
    <property type="molecule type" value="Genomic_DNA"/>
</dbReference>
<proteinExistence type="predicted"/>
<dbReference type="SUPFAM" id="SSF52418">
    <property type="entry name" value="Nucleoside phosphorylase/phosphoribosyltransferase catalytic domain"/>
    <property type="match status" value="1"/>
</dbReference>
<dbReference type="InterPro" id="IPR017459">
    <property type="entry name" value="Glycosyl_Trfase_fam3_N_dom"/>
</dbReference>
<dbReference type="RefSeq" id="WP_076517712.1">
    <property type="nucleotide sequence ID" value="NZ_FTOH01000012.1"/>
</dbReference>
<keyword evidence="5" id="KW-1185">Reference proteome</keyword>
<feature type="domain" description="Glycosyl transferase family 3 N-terminal" evidence="3">
    <location>
        <begin position="9"/>
        <end position="69"/>
    </location>
</feature>
<accession>A0A1N7PYB0</accession>
<evidence type="ECO:0000256" key="2">
    <source>
        <dbReference type="ARBA" id="ARBA00022679"/>
    </source>
</evidence>
<keyword evidence="2 4" id="KW-0808">Transferase</keyword>
<dbReference type="PANTHER" id="PTHR43285:SF4">
    <property type="entry name" value="TRANSFERASE"/>
    <property type="match status" value="1"/>
</dbReference>
<evidence type="ECO:0000259" key="3">
    <source>
        <dbReference type="Pfam" id="PF02885"/>
    </source>
</evidence>
<dbReference type="InterPro" id="IPR036320">
    <property type="entry name" value="Glycosyl_Trfase_fam3_N_dom_sf"/>
</dbReference>
<dbReference type="Gene3D" id="3.40.1030.10">
    <property type="entry name" value="Nucleoside phosphorylase/phosphoribosyltransferase catalytic domain"/>
    <property type="match status" value="1"/>
</dbReference>
<gene>
    <name evidence="4" type="ORF">SAMN05421686_11234</name>
</gene>
<keyword evidence="1 4" id="KW-0328">Glycosyltransferase</keyword>
<evidence type="ECO:0000313" key="4">
    <source>
        <dbReference type="EMBL" id="SIT15604.1"/>
    </source>
</evidence>
<dbReference type="SUPFAM" id="SSF47648">
    <property type="entry name" value="Nucleoside phosphorylase/phosphoribosyltransferase N-terminal domain"/>
    <property type="match status" value="1"/>
</dbReference>
<dbReference type="GO" id="GO:0000162">
    <property type="term" value="P:L-tryptophan biosynthetic process"/>
    <property type="evidence" value="ECO:0007669"/>
    <property type="project" value="InterPro"/>
</dbReference>
<dbReference type="Proteomes" id="UP000185639">
    <property type="component" value="Unassembled WGS sequence"/>
</dbReference>
<dbReference type="Gene3D" id="1.20.970.10">
    <property type="entry name" value="Transferase, Pyrimidine Nucleoside Phosphorylase, Chain C"/>
    <property type="match status" value="1"/>
</dbReference>
<evidence type="ECO:0000256" key="1">
    <source>
        <dbReference type="ARBA" id="ARBA00022676"/>
    </source>
</evidence>
<dbReference type="PANTHER" id="PTHR43285">
    <property type="entry name" value="ANTHRANILATE PHOSPHORIBOSYLTRANSFERASE"/>
    <property type="match status" value="1"/>
</dbReference>
<dbReference type="Pfam" id="PF02885">
    <property type="entry name" value="Glycos_trans_3N"/>
    <property type="match status" value="1"/>
</dbReference>
<reference evidence="5" key="1">
    <citation type="submission" date="2017-01" db="EMBL/GenBank/DDBJ databases">
        <authorList>
            <person name="Varghese N."/>
            <person name="Submissions S."/>
        </authorList>
    </citation>
    <scope>NUCLEOTIDE SEQUENCE [LARGE SCALE GENOMIC DNA]</scope>
    <source>
        <strain evidence="5">DSM 24913</strain>
    </source>
</reference>
<protein>
    <submittedName>
        <fullName evidence="4">Anthranilate phosphoribosyltransferase</fullName>
    </submittedName>
</protein>
<dbReference type="AlphaFoldDB" id="A0A1N7PYB0"/>
<name>A0A1N7PYB0_9GAMM</name>
<sequence>MTQHALADYVRILARGKNASRNMTFEEARFTMSEMLAGRYEDVQLGAIFMLLRVLEETPDEIAGFASAVNEYWPEPAGHFDLVWSSYAGKRRQPMWWVLSALLLGQMGHRILVHGTLAHTPGRVYAHEVFQELGLPAATRDSLGTIVAPLVYLPCSEVHPSLQQWLSLKSVLGVRSPINTVLKTIAPAGVPSVQGIFHPDYRTTHSMAAGINQDTAAIIKGEGGEFEVNPERPCQATVVVEGEEAQFRIANDSSHYDDKAASPNAEHLVKLWQGQDHSQYGHDAVLRTAALALCAMLKTTDYVSALSQCSKAWAERDKSLLA</sequence>